<keyword evidence="1" id="KW-0472">Membrane</keyword>
<reference evidence="3" key="2">
    <citation type="submission" date="2020-05" db="UniProtKB">
        <authorList>
            <consortium name="EnsemblMetazoa"/>
        </authorList>
    </citation>
    <scope>IDENTIFICATION</scope>
    <source>
        <strain evidence="3">IAEA</strain>
    </source>
</reference>
<dbReference type="InterPro" id="IPR002656">
    <property type="entry name" value="Acyl_transf_3_dom"/>
</dbReference>
<dbReference type="VEuPathDB" id="VectorBase:GBRI035037"/>
<dbReference type="GO" id="GO:0016747">
    <property type="term" value="F:acyltransferase activity, transferring groups other than amino-acyl groups"/>
    <property type="evidence" value="ECO:0007669"/>
    <property type="project" value="InterPro"/>
</dbReference>
<reference evidence="4" key="1">
    <citation type="submission" date="2014-03" db="EMBL/GenBank/DDBJ databases">
        <authorList>
            <person name="Aksoy S."/>
            <person name="Warren W."/>
            <person name="Wilson R.K."/>
        </authorList>
    </citation>
    <scope>NUCLEOTIDE SEQUENCE [LARGE SCALE GENOMIC DNA]</scope>
    <source>
        <strain evidence="4">IAEA</strain>
    </source>
</reference>
<dbReference type="PANTHER" id="PTHR11161">
    <property type="entry name" value="O-ACYLTRANSFERASE"/>
    <property type="match status" value="1"/>
</dbReference>
<feature type="transmembrane region" description="Helical" evidence="1">
    <location>
        <begin position="244"/>
        <end position="269"/>
    </location>
</feature>
<evidence type="ECO:0000313" key="4">
    <source>
        <dbReference type="Proteomes" id="UP000091820"/>
    </source>
</evidence>
<dbReference type="AlphaFoldDB" id="A0A1A9WWJ3"/>
<keyword evidence="1" id="KW-1133">Transmembrane helix</keyword>
<evidence type="ECO:0000313" key="3">
    <source>
        <dbReference type="EnsemblMetazoa" id="GBRI035037-PA"/>
    </source>
</evidence>
<dbReference type="InterPro" id="IPR052728">
    <property type="entry name" value="O2_lipid_transport_reg"/>
</dbReference>
<feature type="domain" description="Acyltransferase 3" evidence="2">
    <location>
        <begin position="11"/>
        <end position="257"/>
    </location>
</feature>
<organism evidence="3 4">
    <name type="scientific">Glossina brevipalpis</name>
    <dbReference type="NCBI Taxonomy" id="37001"/>
    <lineage>
        <taxon>Eukaryota</taxon>
        <taxon>Metazoa</taxon>
        <taxon>Ecdysozoa</taxon>
        <taxon>Arthropoda</taxon>
        <taxon>Hexapoda</taxon>
        <taxon>Insecta</taxon>
        <taxon>Pterygota</taxon>
        <taxon>Neoptera</taxon>
        <taxon>Endopterygota</taxon>
        <taxon>Diptera</taxon>
        <taxon>Brachycera</taxon>
        <taxon>Muscomorpha</taxon>
        <taxon>Hippoboscoidea</taxon>
        <taxon>Glossinidae</taxon>
        <taxon>Glossina</taxon>
    </lineage>
</organism>
<proteinExistence type="predicted"/>
<dbReference type="PANTHER" id="PTHR11161:SF22">
    <property type="entry name" value="ACYLTRANSFERASE 3 DOMAIN-CONTAINING PROTEIN-RELATED"/>
    <property type="match status" value="1"/>
</dbReference>
<sequence length="293" mass="34120">MNYFIRCLYVQFQCSHHTWYLATDMQLFVFFVIVAIVISRFPKLKKYIFIIIALASIVITSAVTYGLKLDTFVFLTPENYRFLVFKDSRTFYQSYLPFYMNLGGYLGGFVLADIYNNYIKSNDKLKKRFMGALKYELCYFLIYIALLVLLCISSYFVGYDIERPQLLAIAFAGLFRNIWVVLTILAVLGNFLKLGSIVLRIFSLPILNVFNKISYQMYLWHMTVFRIFIGFYRQPVYANLVYTINLVAGVIFITCVVAFIVTLVVEYPLANLISYSLKREKGKFTNNSVNNQS</sequence>
<keyword evidence="1" id="KW-0812">Transmembrane</keyword>
<name>A0A1A9WWJ3_9MUSC</name>
<evidence type="ECO:0000256" key="1">
    <source>
        <dbReference type="SAM" id="Phobius"/>
    </source>
</evidence>
<feature type="transmembrane region" description="Helical" evidence="1">
    <location>
        <begin position="98"/>
        <end position="116"/>
    </location>
</feature>
<evidence type="ECO:0000259" key="2">
    <source>
        <dbReference type="Pfam" id="PF01757"/>
    </source>
</evidence>
<dbReference type="EnsemblMetazoa" id="GBRI035037-RA">
    <property type="protein sequence ID" value="GBRI035037-PA"/>
    <property type="gene ID" value="GBRI035037"/>
</dbReference>
<feature type="transmembrane region" description="Helical" evidence="1">
    <location>
        <begin position="137"/>
        <end position="157"/>
    </location>
</feature>
<dbReference type="Pfam" id="PF01757">
    <property type="entry name" value="Acyl_transf_3"/>
    <property type="match status" value="1"/>
</dbReference>
<feature type="transmembrane region" description="Helical" evidence="1">
    <location>
        <begin position="169"/>
        <end position="192"/>
    </location>
</feature>
<accession>A0A1A9WWJ3</accession>
<protein>
    <recommendedName>
        <fullName evidence="2">Acyltransferase 3 domain-containing protein</fullName>
    </recommendedName>
</protein>
<keyword evidence="4" id="KW-1185">Reference proteome</keyword>
<dbReference type="Proteomes" id="UP000091820">
    <property type="component" value="Unassembled WGS sequence"/>
</dbReference>
<feature type="transmembrane region" description="Helical" evidence="1">
    <location>
        <begin position="19"/>
        <end position="38"/>
    </location>
</feature>
<feature type="transmembrane region" description="Helical" evidence="1">
    <location>
        <begin position="47"/>
        <end position="67"/>
    </location>
</feature>